<comment type="caution">
    <text evidence="4">Lacks conserved residue(s) required for the propagation of feature annotation.</text>
</comment>
<proteinExistence type="inferred from homology"/>
<dbReference type="InterPro" id="IPR007440">
    <property type="entry name" value="Chorismate--pyruvate_lyase"/>
</dbReference>
<dbReference type="EMBL" id="BSPQ01000001">
    <property type="protein sequence ID" value="GLS89631.1"/>
    <property type="molecule type" value="Genomic_DNA"/>
</dbReference>
<dbReference type="SUPFAM" id="SSF64288">
    <property type="entry name" value="Chorismate lyase-like"/>
    <property type="match status" value="1"/>
</dbReference>
<dbReference type="Gene3D" id="3.40.1410.10">
    <property type="entry name" value="Chorismate lyase-like"/>
    <property type="match status" value="1"/>
</dbReference>
<dbReference type="PANTHER" id="PTHR38683:SF1">
    <property type="entry name" value="CHORISMATE PYRUVATE-LYASE"/>
    <property type="match status" value="1"/>
</dbReference>
<evidence type="ECO:0000256" key="4">
    <source>
        <dbReference type="HAMAP-Rule" id="MF_01632"/>
    </source>
</evidence>
<dbReference type="EC" id="4.1.3.40" evidence="4"/>
<evidence type="ECO:0000256" key="3">
    <source>
        <dbReference type="ARBA" id="ARBA00023239"/>
    </source>
</evidence>
<keyword evidence="2 4" id="KW-0831">Ubiquinone biosynthesis</keyword>
<evidence type="ECO:0000313" key="6">
    <source>
        <dbReference type="Proteomes" id="UP001157353"/>
    </source>
</evidence>
<evidence type="ECO:0000256" key="1">
    <source>
        <dbReference type="ARBA" id="ARBA00022490"/>
    </source>
</evidence>
<evidence type="ECO:0000313" key="5">
    <source>
        <dbReference type="EMBL" id="GLS89631.1"/>
    </source>
</evidence>
<feature type="binding site" evidence="4">
    <location>
        <position position="174"/>
    </location>
    <ligand>
        <name>substrate</name>
    </ligand>
</feature>
<dbReference type="PANTHER" id="PTHR38683">
    <property type="entry name" value="CHORISMATE PYRUVATE-LYASE"/>
    <property type="match status" value="1"/>
</dbReference>
<protein>
    <recommendedName>
        <fullName evidence="4">Probable chorismate pyruvate-lyase</fullName>
        <shortName evidence="4">CL</shortName>
        <shortName evidence="4">CPL</shortName>
        <ecNumber evidence="4">4.1.3.40</ecNumber>
    </recommendedName>
</protein>
<accession>A0ABQ6DWV5</accession>
<feature type="binding site" evidence="4">
    <location>
        <position position="77"/>
    </location>
    <ligand>
        <name>substrate</name>
    </ligand>
</feature>
<organism evidence="5 6">
    <name type="scientific">Psychromonas marina</name>
    <dbReference type="NCBI Taxonomy" id="88364"/>
    <lineage>
        <taxon>Bacteria</taxon>
        <taxon>Pseudomonadati</taxon>
        <taxon>Pseudomonadota</taxon>
        <taxon>Gammaproteobacteria</taxon>
        <taxon>Alteromonadales</taxon>
        <taxon>Psychromonadaceae</taxon>
        <taxon>Psychromonas</taxon>
    </lineage>
</organism>
<dbReference type="HAMAP" id="MF_01632">
    <property type="entry name" value="UbiC"/>
    <property type="match status" value="1"/>
</dbReference>
<gene>
    <name evidence="4 5" type="primary">ubiC</name>
    <name evidence="5" type="ORF">GCM10007916_06980</name>
</gene>
<comment type="similarity">
    <text evidence="4">Belongs to the UbiC family.</text>
</comment>
<comment type="subcellular location">
    <subcellularLocation>
        <location evidence="4">Cytoplasm</location>
    </subcellularLocation>
</comment>
<keyword evidence="3 4" id="KW-0456">Lyase</keyword>
<evidence type="ECO:0000256" key="2">
    <source>
        <dbReference type="ARBA" id="ARBA00022688"/>
    </source>
</evidence>
<name>A0ABQ6DWV5_9GAMM</name>
<dbReference type="RefSeq" id="WP_284202743.1">
    <property type="nucleotide sequence ID" value="NZ_BSPQ01000001.1"/>
</dbReference>
<dbReference type="Pfam" id="PF04345">
    <property type="entry name" value="Chor_lyase"/>
    <property type="match status" value="1"/>
</dbReference>
<comment type="pathway">
    <text evidence="4">Cofactor biosynthesis; ubiquinone biosynthesis.</text>
</comment>
<comment type="caution">
    <text evidence="5">The sequence shown here is derived from an EMBL/GenBank/DDBJ whole genome shotgun (WGS) entry which is preliminary data.</text>
</comment>
<sequence length="185" mass="21338">MHNNILPLGALTSWISETESLHCTEKITSWLCDHNSLTQKLELQFNHFFVEVKQQVYIKPNCTLSPMFKNEDKILVREVFLHCENKPVVFAQTEIPFSTLTEQQAELAEIGKQSLGKILFQDPTMLRGQIEVTEFKQGSLFHQLATDFQQPANHSLWARRSLFYLNNKPLLVSELFLPASGIYDQ</sequence>
<comment type="catalytic activity">
    <reaction evidence="4">
        <text>chorismate = 4-hydroxybenzoate + pyruvate</text>
        <dbReference type="Rhea" id="RHEA:16505"/>
        <dbReference type="ChEBI" id="CHEBI:15361"/>
        <dbReference type="ChEBI" id="CHEBI:17879"/>
        <dbReference type="ChEBI" id="CHEBI:29748"/>
        <dbReference type="EC" id="4.1.3.40"/>
    </reaction>
</comment>
<feature type="binding site" evidence="4">
    <location>
        <position position="115"/>
    </location>
    <ligand>
        <name>substrate</name>
    </ligand>
</feature>
<dbReference type="InterPro" id="IPR028978">
    <property type="entry name" value="Chorismate_lyase_/UTRA_dom_sf"/>
</dbReference>
<comment type="function">
    <text evidence="4">Removes the pyruvyl group from chorismate, with concomitant aromatization of the ring, to provide 4-hydroxybenzoate (4HB) for the ubiquinone pathway.</text>
</comment>
<dbReference type="Proteomes" id="UP001157353">
    <property type="component" value="Unassembled WGS sequence"/>
</dbReference>
<reference evidence="6" key="1">
    <citation type="journal article" date="2019" name="Int. J. Syst. Evol. Microbiol.">
        <title>The Global Catalogue of Microorganisms (GCM) 10K type strain sequencing project: providing services to taxonomists for standard genome sequencing and annotation.</title>
        <authorList>
            <consortium name="The Broad Institute Genomics Platform"/>
            <consortium name="The Broad Institute Genome Sequencing Center for Infectious Disease"/>
            <person name="Wu L."/>
            <person name="Ma J."/>
        </authorList>
    </citation>
    <scope>NUCLEOTIDE SEQUENCE [LARGE SCALE GENOMIC DNA]</scope>
    <source>
        <strain evidence="6">NBRC 103166</strain>
    </source>
</reference>
<keyword evidence="1 4" id="KW-0963">Cytoplasm</keyword>
<keyword evidence="6" id="KW-1185">Reference proteome</keyword>
<keyword evidence="4 5" id="KW-0670">Pyruvate</keyword>